<dbReference type="SUPFAM" id="SSF109604">
    <property type="entry name" value="HD-domain/PDEase-like"/>
    <property type="match status" value="1"/>
</dbReference>
<dbReference type="PANTHER" id="PTHR43155:SF2">
    <property type="entry name" value="CYCLIC DI-GMP PHOSPHODIESTERASE PA4108"/>
    <property type="match status" value="1"/>
</dbReference>
<dbReference type="KEGG" id="spai:FPZ24_00735"/>
<feature type="region of interest" description="Disordered" evidence="1">
    <location>
        <begin position="1"/>
        <end position="30"/>
    </location>
</feature>
<proteinExistence type="predicted"/>
<protein>
    <submittedName>
        <fullName evidence="3">HD-GYP domain-containing protein</fullName>
    </submittedName>
</protein>
<dbReference type="Pfam" id="PF13487">
    <property type="entry name" value="HD_5"/>
    <property type="match status" value="1"/>
</dbReference>
<dbReference type="AlphaFoldDB" id="A0A5B8LDK3"/>
<keyword evidence="4" id="KW-1185">Reference proteome</keyword>
<reference evidence="3 4" key="1">
    <citation type="submission" date="2019-07" db="EMBL/GenBank/DDBJ databases">
        <title>Full genome sequence of Sphingomonas sp. 4R-6-7(HKS19).</title>
        <authorList>
            <person name="Im W.-T."/>
        </authorList>
    </citation>
    <scope>NUCLEOTIDE SEQUENCE [LARGE SCALE GENOMIC DNA]</scope>
    <source>
        <strain evidence="3 4">HKS19</strain>
    </source>
</reference>
<evidence type="ECO:0000313" key="3">
    <source>
        <dbReference type="EMBL" id="QDZ06177.1"/>
    </source>
</evidence>
<dbReference type="InterPro" id="IPR037522">
    <property type="entry name" value="HD_GYP_dom"/>
</dbReference>
<dbReference type="PANTHER" id="PTHR43155">
    <property type="entry name" value="CYCLIC DI-GMP PHOSPHODIESTERASE PA4108-RELATED"/>
    <property type="match status" value="1"/>
</dbReference>
<dbReference type="OrthoDB" id="9802066at2"/>
<evidence type="ECO:0000256" key="1">
    <source>
        <dbReference type="SAM" id="MobiDB-lite"/>
    </source>
</evidence>
<dbReference type="Proteomes" id="UP000315673">
    <property type="component" value="Chromosome"/>
</dbReference>
<organism evidence="3 4">
    <name type="scientific">Sphingomonas panacisoli</name>
    <dbReference type="NCBI Taxonomy" id="1813879"/>
    <lineage>
        <taxon>Bacteria</taxon>
        <taxon>Pseudomonadati</taxon>
        <taxon>Pseudomonadota</taxon>
        <taxon>Alphaproteobacteria</taxon>
        <taxon>Sphingomonadales</taxon>
        <taxon>Sphingomonadaceae</taxon>
        <taxon>Sphingomonas</taxon>
    </lineage>
</organism>
<evidence type="ECO:0000259" key="2">
    <source>
        <dbReference type="PROSITE" id="PS51832"/>
    </source>
</evidence>
<dbReference type="EMBL" id="CP042306">
    <property type="protein sequence ID" value="QDZ06177.1"/>
    <property type="molecule type" value="Genomic_DNA"/>
</dbReference>
<dbReference type="InterPro" id="IPR003607">
    <property type="entry name" value="HD/PDEase_dom"/>
</dbReference>
<dbReference type="PROSITE" id="PS51832">
    <property type="entry name" value="HD_GYP"/>
    <property type="match status" value="1"/>
</dbReference>
<dbReference type="NCBIfam" id="TIGR00277">
    <property type="entry name" value="HDIG"/>
    <property type="match status" value="1"/>
</dbReference>
<accession>A0A5B8LDK3</accession>
<dbReference type="InterPro" id="IPR006675">
    <property type="entry name" value="HDIG_dom"/>
</dbReference>
<dbReference type="CDD" id="cd00077">
    <property type="entry name" value="HDc"/>
    <property type="match status" value="1"/>
</dbReference>
<dbReference type="RefSeq" id="WP_146569261.1">
    <property type="nucleotide sequence ID" value="NZ_CP042306.1"/>
</dbReference>
<dbReference type="GO" id="GO:0008081">
    <property type="term" value="F:phosphoric diester hydrolase activity"/>
    <property type="evidence" value="ECO:0007669"/>
    <property type="project" value="UniProtKB-ARBA"/>
</dbReference>
<feature type="domain" description="HD-GYP" evidence="2">
    <location>
        <begin position="89"/>
        <end position="284"/>
    </location>
</feature>
<sequence length="353" mass="39028">MDDDRAFLSGDWRGSEPVQPAAARPRPAFGKARELHLRARPASHQEERARAIAIIGAGREAMAESFAAVQAGKPLETTELVEIVDAVTASLVRDPLALPSITRLRERHEQTYLHSVAVCGWMIALAQELQLSPELVRDAGLAGLLHDIGKATLPQELLERRGRLSAQDDALLREHPQRGYDILRAMPDMPDIVLDVCHNHHERPDGTGYPLGLIGGSISVYAQMAAVSDFYDKATNPPPGGEKWPSSQAIDYLKAERGAFDERVVRAFVRVVGTFLPGALVRLRSDRLAVVLDETDRDPLHPMVAVFRYIGGAPVPFQRMSTKADPIIGIERPETWGFEDWPELRRKLLALSE</sequence>
<evidence type="ECO:0000313" key="4">
    <source>
        <dbReference type="Proteomes" id="UP000315673"/>
    </source>
</evidence>
<name>A0A5B8LDK3_9SPHN</name>
<dbReference type="Gene3D" id="1.10.3210.10">
    <property type="entry name" value="Hypothetical protein af1432"/>
    <property type="match status" value="1"/>
</dbReference>
<gene>
    <name evidence="3" type="ORF">FPZ24_00735</name>
</gene>